<dbReference type="InterPro" id="IPR010610">
    <property type="entry name" value="EryCIII-like_C"/>
</dbReference>
<dbReference type="FunFam" id="3.40.50.2000:FF:000072">
    <property type="entry name" value="Glycosyl transferase"/>
    <property type="match status" value="1"/>
</dbReference>
<feature type="domain" description="Erythromycin biosynthesis protein CIII-like N-terminal" evidence="6">
    <location>
        <begin position="22"/>
        <end position="254"/>
    </location>
</feature>
<dbReference type="Pfam" id="PF21036">
    <property type="entry name" value="EryCIII-like_N"/>
    <property type="match status" value="1"/>
</dbReference>
<proteinExistence type="inferred from homology"/>
<evidence type="ECO:0000256" key="3">
    <source>
        <dbReference type="ARBA" id="ARBA00022679"/>
    </source>
</evidence>
<dbReference type="KEGG" id="ag:AAG13915"/>
<dbReference type="InterPro" id="IPR002213">
    <property type="entry name" value="UDP_glucos_trans"/>
</dbReference>
<dbReference type="PANTHER" id="PTHR48050:SF13">
    <property type="entry name" value="STEROL 3-BETA-GLUCOSYLTRANSFERASE UGT80A2"/>
    <property type="match status" value="1"/>
</dbReference>
<accession>Q9F832</accession>
<dbReference type="GO" id="GO:0008194">
    <property type="term" value="F:UDP-glycosyltransferase activity"/>
    <property type="evidence" value="ECO:0007669"/>
    <property type="project" value="InterPro"/>
</dbReference>
<gene>
    <name evidence="7" type="primary">megBV</name>
</gene>
<dbReference type="InterPro" id="IPR048284">
    <property type="entry name" value="EryCIII-like_N"/>
</dbReference>
<dbReference type="SUPFAM" id="SSF53756">
    <property type="entry name" value="UDP-Glycosyltransferase/glycogen phosphorylase"/>
    <property type="match status" value="1"/>
</dbReference>
<dbReference type="GO" id="GO:0017000">
    <property type="term" value="P:antibiotic biosynthetic process"/>
    <property type="evidence" value="ECO:0007669"/>
    <property type="project" value="UniProtKB-KW"/>
</dbReference>
<evidence type="ECO:0000256" key="2">
    <source>
        <dbReference type="ARBA" id="ARBA00022676"/>
    </source>
</evidence>
<dbReference type="EMBL" id="AF263245">
    <property type="protein sequence ID" value="AAG13915.1"/>
    <property type="molecule type" value="Genomic_DNA"/>
</dbReference>
<evidence type="ECO:0000256" key="1">
    <source>
        <dbReference type="ARBA" id="ARBA00006962"/>
    </source>
</evidence>
<keyword evidence="2" id="KW-0328">Glycosyltransferase</keyword>
<dbReference type="AlphaFoldDB" id="Q9F832"/>
<keyword evidence="3 7" id="KW-0808">Transferase</keyword>
<dbReference type="NCBIfam" id="TIGR04516">
    <property type="entry name" value="glycosyl_450act"/>
    <property type="match status" value="1"/>
</dbReference>
<dbReference type="SMR" id="Q9F832"/>
<dbReference type="CDD" id="cd03784">
    <property type="entry name" value="GT1_Gtf-like"/>
    <property type="match status" value="1"/>
</dbReference>
<dbReference type="Gene3D" id="3.40.50.2000">
    <property type="entry name" value="Glycogen Phosphorylase B"/>
    <property type="match status" value="2"/>
</dbReference>
<organism evidence="7">
    <name type="scientific">Micromonospora megalomicea subsp. nigra</name>
    <dbReference type="NCBI Taxonomy" id="136926"/>
    <lineage>
        <taxon>Bacteria</taxon>
        <taxon>Bacillati</taxon>
        <taxon>Actinomycetota</taxon>
        <taxon>Actinomycetes</taxon>
        <taxon>Micromonosporales</taxon>
        <taxon>Micromonosporaceae</taxon>
        <taxon>Micromonospora</taxon>
    </lineage>
</organism>
<dbReference type="InterPro" id="IPR030953">
    <property type="entry name" value="Glycosyl_450act"/>
</dbReference>
<dbReference type="Pfam" id="PF06722">
    <property type="entry name" value="EryCIII-like_C"/>
    <property type="match status" value="1"/>
</dbReference>
<evidence type="ECO:0000259" key="6">
    <source>
        <dbReference type="Pfam" id="PF21036"/>
    </source>
</evidence>
<keyword evidence="4" id="KW-0045">Antibiotic biosynthesis</keyword>
<comment type="similarity">
    <text evidence="1">Belongs to the glycosyltransferase 28 family.</text>
</comment>
<evidence type="ECO:0000256" key="4">
    <source>
        <dbReference type="ARBA" id="ARBA00023194"/>
    </source>
</evidence>
<name>Q9F832_MICMH</name>
<reference evidence="7" key="1">
    <citation type="journal article" date="2000" name="Mol. Microbiol.">
        <title>Biosynthesis of the anti-parasitic agent megalomicin: transformation of erythromycin to megalomicin in Saccharopolyspora erythraea.</title>
        <authorList>
            <person name="Volchegursky Y."/>
            <person name="Hu Z."/>
            <person name="Katz L."/>
            <person name="McDaniel R."/>
        </authorList>
    </citation>
    <scope>NUCLEOTIDE SEQUENCE</scope>
    <source>
        <strain evidence="7">NRRL3275</strain>
    </source>
</reference>
<evidence type="ECO:0000313" key="7">
    <source>
        <dbReference type="EMBL" id="AAG13915.1"/>
    </source>
</evidence>
<feature type="domain" description="Erythromycin biosynthesis protein CIII-like C-terminal" evidence="5">
    <location>
        <begin position="269"/>
        <end position="409"/>
    </location>
</feature>
<dbReference type="PANTHER" id="PTHR48050">
    <property type="entry name" value="STEROL 3-BETA-GLUCOSYLTRANSFERASE"/>
    <property type="match status" value="1"/>
</dbReference>
<protein>
    <submittedName>
        <fullName evidence="7">TDP-mycarose glycosyltransferase</fullName>
    </submittedName>
</protein>
<sequence length="417" mass="45705">MRVLLTSFAHRTHFQGLVPLAWALHTAGHDVRVASQPELTDVVVGAGLTSVPLGSDHRLFDISPEAAAQVHRYTTDLDFARRGPELRSWEFLHGIEEATSRFVFPVVNNDSFVDELVEFAMDWRPDLVLWEPFTFAGAVAAKACGAAHARLLWGSDLTGYFRSRSQDLRGQRPADDRPDPLGGWLTEVAGRFGLDYSEDLAVGQWSVDQLPESFRLETGLESVHTRTLPYNGSSVVPQWLRTSDGVRRVCFTGGYSALGITSNPQEFLRTLATLARFDGEIVVTRSGLDPASVPDNVRLVDFVPMNILLPGCAAVIHHGGAGSWATALHHGVPQISVAHEWDCVLRGQRTAELGAGVFLRPDEVDADTLWQALATVVEDRSHAENAEKLRQEALAAPTPAEVVPVLEALAHQHRADR</sequence>
<evidence type="ECO:0000259" key="5">
    <source>
        <dbReference type="Pfam" id="PF06722"/>
    </source>
</evidence>
<dbReference type="GO" id="GO:0016758">
    <property type="term" value="F:hexosyltransferase activity"/>
    <property type="evidence" value="ECO:0007669"/>
    <property type="project" value="UniProtKB-ARBA"/>
</dbReference>
<dbReference type="InterPro" id="IPR050426">
    <property type="entry name" value="Glycosyltransferase_28"/>
</dbReference>